<organism evidence="1 2">
    <name type="scientific">Lachnotalea glycerini</name>
    <dbReference type="NCBI Taxonomy" id="1763509"/>
    <lineage>
        <taxon>Bacteria</taxon>
        <taxon>Bacillati</taxon>
        <taxon>Bacillota</taxon>
        <taxon>Clostridia</taxon>
        <taxon>Lachnospirales</taxon>
        <taxon>Lachnospiraceae</taxon>
        <taxon>Lachnotalea</taxon>
    </lineage>
</organism>
<keyword evidence="2" id="KW-1185">Reference proteome</keyword>
<reference evidence="1 2" key="1">
    <citation type="journal article" date="2017" name="Genome Announc.">
        <title>Draft Genome Sequence of a Sporulating and Motile Strain of Lachnotalea glycerini Isolated from Water in Quebec City, Canada.</title>
        <authorList>
            <person name="Maheux A.F."/>
            <person name="Boudreau D.K."/>
            <person name="Berube E."/>
            <person name="Boissinot M."/>
            <person name="Raymond F."/>
            <person name="Brodeur S."/>
            <person name="Corbeil J."/>
            <person name="Isabel S."/>
            <person name="Omar R.F."/>
            <person name="Bergeron M.G."/>
        </authorList>
    </citation>
    <scope>NUCLEOTIDE SEQUENCE [LARGE SCALE GENOMIC DNA]</scope>
    <source>
        <strain evidence="1 2">CCRI-19302</strain>
    </source>
</reference>
<sequence length="600" mass="69306">MGKIVIPKHSADVKEMEAVLKIHYDANDWVKGPDYKRKLKSIIGDDQYSSSYPKKAQIPSYFGFLECKISPGGKITERKITDSGKKMYEAIINNTREQRQELLMDALEKIVFGRNNGGCASSNSDLDAPNLILRCVLDTGYCTTKEYAFLIWSLNDNGKKYYQVLNEIIKARSSGGIILPNNIPDYTDWKPVLALVRWGFLIKGEDESRIMIHPEVLERYPERLNKIKIYNVDKFEDDDNELIVDEDTLEQNENRADSSVFKPFKLNESTIEQIETGHIYEDITLVEQQHIFPGDNVLFVDKMVSRLLAYYSYHIKTIVVNDTKCEIDIECQQAINVAAEDKILKALQEEDIKNSSRLLVELLKKIFAYEMSEENIKSVNNNKDIEPMNLLIRSLLKLNTLSTEELNFLLFGMIEGNRNFTDIIEEITNKRSGKELLHENFNTQAYNKLDFIKQCENNGFFDFEIIDGQIQMVINSTVREHYEKRLSRLAIYAVDIIKVNTDQENQNSLHIPKVIKAVFFDRIIEEQGNSDNLTLDMGMQATNYEQGDYGVLVNSEITQLVYPFVYQIETIDREQIVLAKRLVINDKGEEIILKRLKENE</sequence>
<dbReference type="OrthoDB" id="9781481at2"/>
<dbReference type="AlphaFoldDB" id="A0A371JBK9"/>
<gene>
    <name evidence="1" type="ORF">CG710_016255</name>
</gene>
<dbReference type="RefSeq" id="WP_094377477.1">
    <property type="nucleotide sequence ID" value="NZ_NOKA02000047.1"/>
</dbReference>
<comment type="caution">
    <text evidence="1">The sequence shown here is derived from an EMBL/GenBank/DDBJ whole genome shotgun (WGS) entry which is preliminary data.</text>
</comment>
<evidence type="ECO:0000313" key="2">
    <source>
        <dbReference type="Proteomes" id="UP000216411"/>
    </source>
</evidence>
<proteinExistence type="predicted"/>
<dbReference type="Proteomes" id="UP000216411">
    <property type="component" value="Unassembled WGS sequence"/>
</dbReference>
<evidence type="ECO:0000313" key="1">
    <source>
        <dbReference type="EMBL" id="RDY30134.1"/>
    </source>
</evidence>
<name>A0A371JBK9_9FIRM</name>
<dbReference type="EMBL" id="NOKA02000047">
    <property type="protein sequence ID" value="RDY30134.1"/>
    <property type="molecule type" value="Genomic_DNA"/>
</dbReference>
<protein>
    <submittedName>
        <fullName evidence="1">Uncharacterized protein</fullName>
    </submittedName>
</protein>
<accession>A0A371JBK9</accession>